<feature type="transmembrane region" description="Helical" evidence="7">
    <location>
        <begin position="269"/>
        <end position="289"/>
    </location>
</feature>
<dbReference type="SUPFAM" id="SSF103473">
    <property type="entry name" value="MFS general substrate transporter"/>
    <property type="match status" value="1"/>
</dbReference>
<feature type="transmembrane region" description="Helical" evidence="7">
    <location>
        <begin position="47"/>
        <end position="71"/>
    </location>
</feature>
<protein>
    <submittedName>
        <fullName evidence="9">Transmembrane secretion effector</fullName>
    </submittedName>
</protein>
<keyword evidence="2" id="KW-0813">Transport</keyword>
<evidence type="ECO:0000313" key="10">
    <source>
        <dbReference type="Proteomes" id="UP000183507"/>
    </source>
</evidence>
<dbReference type="GO" id="GO:0005886">
    <property type="term" value="C:plasma membrane"/>
    <property type="evidence" value="ECO:0007669"/>
    <property type="project" value="UniProtKB-SubCell"/>
</dbReference>
<feature type="transmembrane region" description="Helical" evidence="7">
    <location>
        <begin position="296"/>
        <end position="314"/>
    </location>
</feature>
<keyword evidence="4 7" id="KW-0812">Transmembrane</keyword>
<proteinExistence type="predicted"/>
<feature type="transmembrane region" description="Helical" evidence="7">
    <location>
        <begin position="320"/>
        <end position="345"/>
    </location>
</feature>
<dbReference type="PROSITE" id="PS50850">
    <property type="entry name" value="MFS"/>
    <property type="match status" value="1"/>
</dbReference>
<dbReference type="EMBL" id="FMZR01000006">
    <property type="protein sequence ID" value="SDD45878.1"/>
    <property type="molecule type" value="Genomic_DNA"/>
</dbReference>
<evidence type="ECO:0000256" key="4">
    <source>
        <dbReference type="ARBA" id="ARBA00022692"/>
    </source>
</evidence>
<dbReference type="InterPro" id="IPR036259">
    <property type="entry name" value="MFS_trans_sf"/>
</dbReference>
<feature type="transmembrane region" description="Helical" evidence="7">
    <location>
        <begin position="16"/>
        <end position="41"/>
    </location>
</feature>
<feature type="transmembrane region" description="Helical" evidence="7">
    <location>
        <begin position="102"/>
        <end position="121"/>
    </location>
</feature>
<keyword evidence="5 7" id="KW-1133">Transmembrane helix</keyword>
<dbReference type="Pfam" id="PF07690">
    <property type="entry name" value="MFS_1"/>
    <property type="match status" value="1"/>
</dbReference>
<dbReference type="PANTHER" id="PTHR23513">
    <property type="entry name" value="INTEGRAL MEMBRANE EFFLUX PROTEIN-RELATED"/>
    <property type="match status" value="1"/>
</dbReference>
<accession>A0A1G6UX65</accession>
<comment type="subcellular location">
    <subcellularLocation>
        <location evidence="1">Cell membrane</location>
        <topology evidence="1">Multi-pass membrane protein</topology>
    </subcellularLocation>
</comment>
<dbReference type="Gene3D" id="1.20.1250.20">
    <property type="entry name" value="MFS general substrate transporter like domains"/>
    <property type="match status" value="1"/>
</dbReference>
<dbReference type="InterPro" id="IPR020846">
    <property type="entry name" value="MFS_dom"/>
</dbReference>
<dbReference type="CDD" id="cd06173">
    <property type="entry name" value="MFS_MefA_like"/>
    <property type="match status" value="1"/>
</dbReference>
<evidence type="ECO:0000256" key="5">
    <source>
        <dbReference type="ARBA" id="ARBA00022989"/>
    </source>
</evidence>
<keyword evidence="3" id="KW-1003">Cell membrane</keyword>
<evidence type="ECO:0000256" key="2">
    <source>
        <dbReference type="ARBA" id="ARBA00022448"/>
    </source>
</evidence>
<dbReference type="InterPro" id="IPR011701">
    <property type="entry name" value="MFS"/>
</dbReference>
<dbReference type="Proteomes" id="UP000183507">
    <property type="component" value="Unassembled WGS sequence"/>
</dbReference>
<evidence type="ECO:0000256" key="3">
    <source>
        <dbReference type="ARBA" id="ARBA00022475"/>
    </source>
</evidence>
<dbReference type="GO" id="GO:0022857">
    <property type="term" value="F:transmembrane transporter activity"/>
    <property type="evidence" value="ECO:0007669"/>
    <property type="project" value="InterPro"/>
</dbReference>
<dbReference type="PANTHER" id="PTHR23513:SF6">
    <property type="entry name" value="MAJOR FACILITATOR SUPERFAMILY ASSOCIATED DOMAIN-CONTAINING PROTEIN"/>
    <property type="match status" value="1"/>
</dbReference>
<evidence type="ECO:0000256" key="7">
    <source>
        <dbReference type="SAM" id="Phobius"/>
    </source>
</evidence>
<gene>
    <name evidence="9" type="ORF">SAMN04487767_106134</name>
</gene>
<feature type="transmembrane region" description="Helical" evidence="7">
    <location>
        <begin position="387"/>
        <end position="409"/>
    </location>
</feature>
<dbReference type="RefSeq" id="WP_074651228.1">
    <property type="nucleotide sequence ID" value="NZ_FMZR01000006.1"/>
</dbReference>
<dbReference type="AlphaFoldDB" id="A0A1G6UX65"/>
<feature type="transmembrane region" description="Helical" evidence="7">
    <location>
        <begin position="142"/>
        <end position="164"/>
    </location>
</feature>
<evidence type="ECO:0000256" key="1">
    <source>
        <dbReference type="ARBA" id="ARBA00004651"/>
    </source>
</evidence>
<keyword evidence="6 7" id="KW-0472">Membrane</keyword>
<organism evidence="9 10">
    <name type="scientific">Bacillus wiedmannii</name>
    <dbReference type="NCBI Taxonomy" id="1890302"/>
    <lineage>
        <taxon>Bacteria</taxon>
        <taxon>Bacillati</taxon>
        <taxon>Bacillota</taxon>
        <taxon>Bacilli</taxon>
        <taxon>Bacillales</taxon>
        <taxon>Bacillaceae</taxon>
        <taxon>Bacillus</taxon>
        <taxon>Bacillus cereus group</taxon>
    </lineage>
</organism>
<feature type="transmembrane region" description="Helical" evidence="7">
    <location>
        <begin position="232"/>
        <end position="249"/>
    </location>
</feature>
<reference evidence="10" key="1">
    <citation type="submission" date="2016-10" db="EMBL/GenBank/DDBJ databases">
        <authorList>
            <person name="Varghese N."/>
        </authorList>
    </citation>
    <scope>NUCLEOTIDE SEQUENCE [LARGE SCALE GENOMIC DNA]</scope>
    <source>
        <strain evidence="10">KPR-7A</strain>
    </source>
</reference>
<evidence type="ECO:0000259" key="8">
    <source>
        <dbReference type="PROSITE" id="PS50850"/>
    </source>
</evidence>
<evidence type="ECO:0000313" key="9">
    <source>
        <dbReference type="EMBL" id="SDD45878.1"/>
    </source>
</evidence>
<evidence type="ECO:0000256" key="6">
    <source>
        <dbReference type="ARBA" id="ARBA00023136"/>
    </source>
</evidence>
<sequence>MNLMKYKPLLVNPRFLLLWIGSFISGIGDAVAVVVIIWTLYNQTFSPLFITLALICLELPSILLGPLWGVYVDRSPRTLVVLANIIRGCLFLYLLIVPLDSIANFSLFLGLLCISSSLAPITKAGENMVVPKTVDKENLVTANSLMYIQFDLALVVGPLIGGILASQEYIQIAFIFNAITFFISAIFFMYVFPKKEVVKGIENQKQKLSQKFSSWNTEFREGLSYSFQNKSIASLMIISFLWNLLIWGTSPTLLPIFNKNQLMEGATGYGMLGAATSFGIVIGSLLIGALKVKRSLYELVMFSIILHGIVYAFLFMVSDLWIAVLLFSLSGIISAPAMIYMRTIVQQHVPEEKLGRIFTVLSSFGAFGFPLGTTLASTFVMNFGEPLVFVAFLIFGGILSITVITLSIITRSNKKGMSNAQNF</sequence>
<feature type="transmembrane region" description="Helical" evidence="7">
    <location>
        <begin position="357"/>
        <end position="381"/>
    </location>
</feature>
<feature type="transmembrane region" description="Helical" evidence="7">
    <location>
        <begin position="170"/>
        <end position="192"/>
    </location>
</feature>
<feature type="transmembrane region" description="Helical" evidence="7">
    <location>
        <begin position="78"/>
        <end position="96"/>
    </location>
</feature>
<feature type="domain" description="Major facilitator superfamily (MFS) profile" evidence="8">
    <location>
        <begin position="14"/>
        <end position="414"/>
    </location>
</feature>
<name>A0A1G6UX65_9BACI</name>